<dbReference type="Pfam" id="PF00067">
    <property type="entry name" value="p450"/>
    <property type="match status" value="1"/>
</dbReference>
<evidence type="ECO:0000313" key="12">
    <source>
        <dbReference type="Proteomes" id="UP000823775"/>
    </source>
</evidence>
<evidence type="ECO:0000256" key="3">
    <source>
        <dbReference type="ARBA" id="ARBA00022617"/>
    </source>
</evidence>
<keyword evidence="9" id="KW-0503">Monooxygenase</keyword>
<keyword evidence="6" id="KW-1133">Transmembrane helix</keyword>
<evidence type="ECO:0008006" key="13">
    <source>
        <dbReference type="Google" id="ProtNLM"/>
    </source>
</evidence>
<dbReference type="EMBL" id="JACEIK010000035">
    <property type="protein sequence ID" value="MCD7447400.1"/>
    <property type="molecule type" value="Genomic_DNA"/>
</dbReference>
<keyword evidence="5" id="KW-0479">Metal-binding</keyword>
<keyword evidence="10" id="KW-0472">Membrane</keyword>
<keyword evidence="8" id="KW-0408">Iron</keyword>
<evidence type="ECO:0000313" key="11">
    <source>
        <dbReference type="EMBL" id="MCD7447400.1"/>
    </source>
</evidence>
<evidence type="ECO:0000256" key="8">
    <source>
        <dbReference type="ARBA" id="ARBA00023004"/>
    </source>
</evidence>
<evidence type="ECO:0000256" key="2">
    <source>
        <dbReference type="ARBA" id="ARBA00010617"/>
    </source>
</evidence>
<dbReference type="Proteomes" id="UP000823775">
    <property type="component" value="Unassembled WGS sequence"/>
</dbReference>
<dbReference type="PANTHER" id="PTHR47950:SF4">
    <property type="entry name" value="GERANIOL 8-HYDROXYLASE-LIKE"/>
    <property type="match status" value="1"/>
</dbReference>
<organism evidence="11 12">
    <name type="scientific">Datura stramonium</name>
    <name type="common">Jimsonweed</name>
    <name type="synonym">Common thornapple</name>
    <dbReference type="NCBI Taxonomy" id="4076"/>
    <lineage>
        <taxon>Eukaryota</taxon>
        <taxon>Viridiplantae</taxon>
        <taxon>Streptophyta</taxon>
        <taxon>Embryophyta</taxon>
        <taxon>Tracheophyta</taxon>
        <taxon>Spermatophyta</taxon>
        <taxon>Magnoliopsida</taxon>
        <taxon>eudicotyledons</taxon>
        <taxon>Gunneridae</taxon>
        <taxon>Pentapetalae</taxon>
        <taxon>asterids</taxon>
        <taxon>lamiids</taxon>
        <taxon>Solanales</taxon>
        <taxon>Solanaceae</taxon>
        <taxon>Solanoideae</taxon>
        <taxon>Datureae</taxon>
        <taxon>Datura</taxon>
    </lineage>
</organism>
<accession>A0ABS8RKR0</accession>
<comment type="caution">
    <text evidence="11">The sequence shown here is derived from an EMBL/GenBank/DDBJ whole genome shotgun (WGS) entry which is preliminary data.</text>
</comment>
<keyword evidence="7" id="KW-0560">Oxidoreductase</keyword>
<evidence type="ECO:0000256" key="10">
    <source>
        <dbReference type="ARBA" id="ARBA00023136"/>
    </source>
</evidence>
<gene>
    <name evidence="11" type="ORF">HAX54_028472</name>
</gene>
<protein>
    <recommendedName>
        <fullName evidence="13">Cytochrome P450</fullName>
    </recommendedName>
</protein>
<proteinExistence type="inferred from homology"/>
<reference evidence="11 12" key="1">
    <citation type="journal article" date="2021" name="BMC Genomics">
        <title>Datura genome reveals duplications of psychoactive alkaloid biosynthetic genes and high mutation rate following tissue culture.</title>
        <authorList>
            <person name="Rajewski A."/>
            <person name="Carter-House D."/>
            <person name="Stajich J."/>
            <person name="Litt A."/>
        </authorList>
    </citation>
    <scope>NUCLEOTIDE SEQUENCE [LARGE SCALE GENOMIC DNA]</scope>
    <source>
        <strain evidence="11">AR-01</strain>
    </source>
</reference>
<evidence type="ECO:0000256" key="6">
    <source>
        <dbReference type="ARBA" id="ARBA00022989"/>
    </source>
</evidence>
<comment type="subcellular location">
    <subcellularLocation>
        <location evidence="1">Membrane</location>
    </subcellularLocation>
</comment>
<evidence type="ECO:0000256" key="5">
    <source>
        <dbReference type="ARBA" id="ARBA00022723"/>
    </source>
</evidence>
<dbReference type="Gene3D" id="1.10.630.10">
    <property type="entry name" value="Cytochrome P450"/>
    <property type="match status" value="1"/>
</dbReference>
<evidence type="ECO:0000256" key="1">
    <source>
        <dbReference type="ARBA" id="ARBA00004370"/>
    </source>
</evidence>
<keyword evidence="3" id="KW-0349">Heme</keyword>
<keyword evidence="4" id="KW-0812">Transmembrane</keyword>
<keyword evidence="12" id="KW-1185">Reference proteome</keyword>
<comment type="similarity">
    <text evidence="2">Belongs to the cytochrome P450 family.</text>
</comment>
<dbReference type="PANTHER" id="PTHR47950">
    <property type="entry name" value="CYTOCHROME P450, FAMILY 76, SUBFAMILY C, POLYPEPTIDE 5-RELATED"/>
    <property type="match status" value="1"/>
</dbReference>
<name>A0ABS8RKR0_DATST</name>
<dbReference type="InterPro" id="IPR036396">
    <property type="entry name" value="Cyt_P450_sf"/>
</dbReference>
<dbReference type="SUPFAM" id="SSF48264">
    <property type="entry name" value="Cytochrome P450"/>
    <property type="match status" value="1"/>
</dbReference>
<evidence type="ECO:0000256" key="4">
    <source>
        <dbReference type="ARBA" id="ARBA00022692"/>
    </source>
</evidence>
<evidence type="ECO:0000256" key="7">
    <source>
        <dbReference type="ARBA" id="ARBA00023002"/>
    </source>
</evidence>
<dbReference type="InterPro" id="IPR001128">
    <property type="entry name" value="Cyt_P450"/>
</dbReference>
<evidence type="ECO:0000256" key="9">
    <source>
        <dbReference type="ARBA" id="ARBA00023033"/>
    </source>
</evidence>
<sequence>MQSMPITTITSLCGVSPCLSELEKLRKKILNSNVSPATRLTCQHLRIDPQGIRRRMGKLSDKLLQQIEGLINERLEQRRKSPNGGKAIEEADVARLPYLQCIVKELPGCTMDPLIRKVDEDVEACGYFVPKDSQVLVHVWALSAMLGSLLNSFDWKTEGDIAPEDLDVEEKFGITLARSRPLRAIPIPL</sequence>